<organism evidence="3 4">
    <name type="scientific">Vreelandella nigrificans</name>
    <dbReference type="NCBI Taxonomy" id="2042704"/>
    <lineage>
        <taxon>Bacteria</taxon>
        <taxon>Pseudomonadati</taxon>
        <taxon>Pseudomonadota</taxon>
        <taxon>Gammaproteobacteria</taxon>
        <taxon>Oceanospirillales</taxon>
        <taxon>Halomonadaceae</taxon>
        <taxon>Vreelandella</taxon>
    </lineage>
</organism>
<accession>A0A2A4HFK0</accession>
<evidence type="ECO:0000256" key="1">
    <source>
        <dbReference type="SAM" id="MobiDB-lite"/>
    </source>
</evidence>
<feature type="domain" description="Spore coat protein U/FanG" evidence="2">
    <location>
        <begin position="40"/>
        <end position="177"/>
    </location>
</feature>
<gene>
    <name evidence="3" type="ORF">CPA45_20265</name>
</gene>
<dbReference type="EMBL" id="NWUX01000028">
    <property type="protein sequence ID" value="PCF93858.1"/>
    <property type="molecule type" value="Genomic_DNA"/>
</dbReference>
<feature type="domain" description="Spore coat protein U/FanG" evidence="2">
    <location>
        <begin position="201"/>
        <end position="338"/>
    </location>
</feature>
<evidence type="ECO:0000259" key="2">
    <source>
        <dbReference type="Pfam" id="PF05229"/>
    </source>
</evidence>
<comment type="caution">
    <text evidence="3">The sequence shown here is derived from an EMBL/GenBank/DDBJ whole genome shotgun (WGS) entry which is preliminary data.</text>
</comment>
<dbReference type="Proteomes" id="UP000218677">
    <property type="component" value="Unassembled WGS sequence"/>
</dbReference>
<dbReference type="PANTHER" id="PTHR37089">
    <property type="entry name" value="PROTEIN U-RELATED"/>
    <property type="match status" value="1"/>
</dbReference>
<dbReference type="AlphaFoldDB" id="A0A2A4HFK0"/>
<sequence length="342" mass="35973">MPIGEPHHMPQPPTALHRNRRSWSIGAMLLLLLCISPAAWSCTISPSVTATFASASSFAIASTPQTTSAQPNAGAVCRGSVLGLAVVSDQWIRATLSSANQGALVNAASGDAISYRIFALAAANEEIFLNTTYNYFNPVLIDLLGLIGGQSVNIPMEFRTLTTANVAAGTYTDTITINWNWRICNVGVLVCLGFRTGSGVSTVSLSMAVTPDCAIQSPDLDFGSAPLVAGFDPVTQTIDITCTKGSDFSVGLSDGQQPAASIRRMENNGNYLEYQLYKGPTGSERWGNTGSERRSSATADTNPGTPSGVTGQGFTYRGEILPGQTTPPSGTYTDVIVVDVIF</sequence>
<protein>
    <submittedName>
        <fullName evidence="3">Protein CsuE</fullName>
    </submittedName>
</protein>
<evidence type="ECO:0000313" key="4">
    <source>
        <dbReference type="Proteomes" id="UP000218677"/>
    </source>
</evidence>
<dbReference type="PANTHER" id="PTHR37089:SF1">
    <property type="entry name" value="MEMBRANE PROTEIN"/>
    <property type="match status" value="1"/>
</dbReference>
<keyword evidence="4" id="KW-1185">Reference proteome</keyword>
<reference evidence="4" key="1">
    <citation type="submission" date="2017-09" db="EMBL/GenBank/DDBJ databases">
        <authorList>
            <person name="Cho G.-S."/>
            <person name="Oguntoyinbo F.A."/>
            <person name="Cnockaert M."/>
            <person name="Kabisch J."/>
            <person name="Neve H."/>
            <person name="Bockelmann W."/>
            <person name="Wenning M."/>
            <person name="Franz C.M."/>
            <person name="Vandamme P."/>
        </authorList>
    </citation>
    <scope>NUCLEOTIDE SEQUENCE [LARGE SCALE GENOMIC DNA]</scope>
    <source>
        <strain evidence="4">MBT G8648</strain>
    </source>
</reference>
<name>A0A2A4HFK0_9GAMM</name>
<dbReference type="OrthoDB" id="8901110at2"/>
<evidence type="ECO:0000313" key="3">
    <source>
        <dbReference type="EMBL" id="PCF93858.1"/>
    </source>
</evidence>
<feature type="compositionally biased region" description="Polar residues" evidence="1">
    <location>
        <begin position="286"/>
        <end position="311"/>
    </location>
</feature>
<feature type="region of interest" description="Disordered" evidence="1">
    <location>
        <begin position="282"/>
        <end position="311"/>
    </location>
</feature>
<dbReference type="Pfam" id="PF05229">
    <property type="entry name" value="SCPU"/>
    <property type="match status" value="2"/>
</dbReference>
<dbReference type="SMART" id="SM00972">
    <property type="entry name" value="SCPU"/>
    <property type="match status" value="2"/>
</dbReference>
<proteinExistence type="predicted"/>
<dbReference type="InterPro" id="IPR007893">
    <property type="entry name" value="Spore_coat_U/FanG"/>
</dbReference>
<dbReference type="InterPro" id="IPR053167">
    <property type="entry name" value="Spore_coat_component"/>
</dbReference>